<name>A0A8X7BGU8_TRICX</name>
<evidence type="ECO:0000259" key="1">
    <source>
        <dbReference type="Pfam" id="PF14529"/>
    </source>
</evidence>
<dbReference type="GO" id="GO:0003964">
    <property type="term" value="F:RNA-directed DNA polymerase activity"/>
    <property type="evidence" value="ECO:0007669"/>
    <property type="project" value="UniProtKB-KW"/>
</dbReference>
<reference evidence="2" key="1">
    <citation type="submission" date="2020-08" db="EMBL/GenBank/DDBJ databases">
        <title>Multicomponent nature underlies the extraordinary mechanical properties of spider dragline silk.</title>
        <authorList>
            <person name="Kono N."/>
            <person name="Nakamura H."/>
            <person name="Mori M."/>
            <person name="Yoshida Y."/>
            <person name="Ohtoshi R."/>
            <person name="Malay A.D."/>
            <person name="Moran D.A.P."/>
            <person name="Tomita M."/>
            <person name="Numata K."/>
            <person name="Arakawa K."/>
        </authorList>
    </citation>
    <scope>NUCLEOTIDE SEQUENCE</scope>
</reference>
<comment type="caution">
    <text evidence="2">The sequence shown here is derived from an EMBL/GenBank/DDBJ whole genome shotgun (WGS) entry which is preliminary data.</text>
</comment>
<protein>
    <submittedName>
        <fullName evidence="2">RNA-directed DNA polymerase from mobile element jockey</fullName>
    </submittedName>
</protein>
<sequence>MYHPPNQGCFPDSFLDLATANVSSIFIGDLNAKHTSWGCSVNNSRGCDLLNAADDRALIFFNDGSPTHHSFSYNTEEALDISLASADVFRFCCWSVLGNIGSDHLPIKIEQKKTPEGHSYKRNVLEFR</sequence>
<evidence type="ECO:0000313" key="2">
    <source>
        <dbReference type="EMBL" id="GFY31171.1"/>
    </source>
</evidence>
<dbReference type="InterPro" id="IPR036691">
    <property type="entry name" value="Endo/exonu/phosph_ase_sf"/>
</dbReference>
<accession>A0A8X7BGU8</accession>
<dbReference type="Proteomes" id="UP000887159">
    <property type="component" value="Unassembled WGS sequence"/>
</dbReference>
<dbReference type="EMBL" id="BMAU01021396">
    <property type="protein sequence ID" value="GFY31171.1"/>
    <property type="molecule type" value="Genomic_DNA"/>
</dbReference>
<dbReference type="InterPro" id="IPR005135">
    <property type="entry name" value="Endo/exonuclease/phosphatase"/>
</dbReference>
<dbReference type="Pfam" id="PF14529">
    <property type="entry name" value="Exo_endo_phos_2"/>
    <property type="match status" value="1"/>
</dbReference>
<dbReference type="AlphaFoldDB" id="A0A8X7BGU8"/>
<evidence type="ECO:0000313" key="3">
    <source>
        <dbReference type="Proteomes" id="UP000887159"/>
    </source>
</evidence>
<organism evidence="2 3">
    <name type="scientific">Trichonephila clavipes</name>
    <name type="common">Golden silk orbweaver</name>
    <name type="synonym">Nephila clavipes</name>
    <dbReference type="NCBI Taxonomy" id="2585209"/>
    <lineage>
        <taxon>Eukaryota</taxon>
        <taxon>Metazoa</taxon>
        <taxon>Ecdysozoa</taxon>
        <taxon>Arthropoda</taxon>
        <taxon>Chelicerata</taxon>
        <taxon>Arachnida</taxon>
        <taxon>Araneae</taxon>
        <taxon>Araneomorphae</taxon>
        <taxon>Entelegynae</taxon>
        <taxon>Araneoidea</taxon>
        <taxon>Nephilidae</taxon>
        <taxon>Trichonephila</taxon>
    </lineage>
</organism>
<feature type="domain" description="Endonuclease/exonuclease/phosphatase" evidence="1">
    <location>
        <begin position="1"/>
        <end position="107"/>
    </location>
</feature>
<keyword evidence="3" id="KW-1185">Reference proteome</keyword>
<dbReference type="Gene3D" id="3.60.10.10">
    <property type="entry name" value="Endonuclease/exonuclease/phosphatase"/>
    <property type="match status" value="1"/>
</dbReference>
<proteinExistence type="predicted"/>
<keyword evidence="2" id="KW-0548">Nucleotidyltransferase</keyword>
<keyword evidence="2" id="KW-0808">Transferase</keyword>
<gene>
    <name evidence="2" type="primary">X975_24845</name>
    <name evidence="2" type="ORF">TNCV_4360781</name>
</gene>
<keyword evidence="2" id="KW-0695">RNA-directed DNA polymerase</keyword>
<dbReference type="SUPFAM" id="SSF56219">
    <property type="entry name" value="DNase I-like"/>
    <property type="match status" value="1"/>
</dbReference>